<keyword evidence="10 15" id="KW-0560">Oxidoreductase</keyword>
<sequence>MLCTCLTVLGGLAVVIYLILVWNFNYWKKAGINGPKPRILFGNLPNMWTQKQHIFYDFKKIYNDFKNEPVVGYFSVRTPQLMVRDPELIKEVLTKSFRYFAANTFSDLVDEKSDPLFARNPFSLSGEKWKTRRAEITPAFTNNRIKALSTLVDEVCDRLSDYVKQNMDKNGSAFDVKELMSKYTTDVVSNCVFAIDAQSFTKEKPEIREMGRRIMDFNFKAQVIMFLTTFFPSITKFYKFTFIAKEVQEFFIRIMKEAIRHRKQNNIIRNDYLDHLLSLEEKKQVTEIDMAGHGVSFFADGFETSSSVITYCLFDLASNPAIQKQLRQEIREVQANKGRLTYDNIGEMTFLDQVLNESLRMHVVIPTLAKRCTENVELTSSKGKKIRIQAGTAVHIPYMVHFDPQYYDEPEKFKPERFSPENGGTKPYREKGVYFPFGEGPRMCLGMRFALMQAKRGIVEIIDKFEISVNSKMKLPIVYDPKPFMLYPDGGTWLRFKVL</sequence>
<dbReference type="PROSITE" id="PS00086">
    <property type="entry name" value="CYTOCHROME_P450"/>
    <property type="match status" value="1"/>
</dbReference>
<evidence type="ECO:0000256" key="4">
    <source>
        <dbReference type="ARBA" id="ARBA00004406"/>
    </source>
</evidence>
<comment type="function">
    <text evidence="2">May be involved in the metabolism of insect hormones and in the breakdown of synthetic insecticides.</text>
</comment>
<reference evidence="17" key="1">
    <citation type="submission" date="2017-01" db="EMBL/GenBank/DDBJ databases">
        <title>A deep insight into the sialotranscriptome of adult male and female Cluex tarsalis mosquitoes.</title>
        <authorList>
            <person name="Ribeiro J.M."/>
            <person name="Moreira F."/>
            <person name="Bernard K.A."/>
            <person name="Calvo E."/>
        </authorList>
    </citation>
    <scope>NUCLEOTIDE SEQUENCE</scope>
    <source>
        <strain evidence="17">Kern County</strain>
        <tissue evidence="17">Salivary glands</tissue>
    </source>
</reference>
<dbReference type="GO" id="GO:0020037">
    <property type="term" value="F:heme binding"/>
    <property type="evidence" value="ECO:0007669"/>
    <property type="project" value="InterPro"/>
</dbReference>
<dbReference type="CDD" id="cd11056">
    <property type="entry name" value="CYP6-like"/>
    <property type="match status" value="1"/>
</dbReference>
<dbReference type="FunFam" id="1.10.630.10:FF:000042">
    <property type="entry name" value="Cytochrome P450"/>
    <property type="match status" value="1"/>
</dbReference>
<feature type="binding site" description="axial binding residue" evidence="14">
    <location>
        <position position="444"/>
    </location>
    <ligand>
        <name>heme</name>
        <dbReference type="ChEBI" id="CHEBI:30413"/>
    </ligand>
    <ligandPart>
        <name>Fe</name>
        <dbReference type="ChEBI" id="CHEBI:18248"/>
    </ligandPart>
</feature>
<dbReference type="SUPFAM" id="SSF48264">
    <property type="entry name" value="Cytochrome P450"/>
    <property type="match status" value="1"/>
</dbReference>
<evidence type="ECO:0000256" key="13">
    <source>
        <dbReference type="ARBA" id="ARBA00023136"/>
    </source>
</evidence>
<protein>
    <submittedName>
        <fullName evidence="17">Putative cytochrome p450</fullName>
    </submittedName>
</protein>
<dbReference type="PRINTS" id="PR00463">
    <property type="entry name" value="EP450I"/>
</dbReference>
<keyword evidence="12 15" id="KW-0503">Monooxygenase</keyword>
<dbReference type="GO" id="GO:0004497">
    <property type="term" value="F:monooxygenase activity"/>
    <property type="evidence" value="ECO:0007669"/>
    <property type="project" value="UniProtKB-KW"/>
</dbReference>
<keyword evidence="16" id="KW-1133">Transmembrane helix</keyword>
<evidence type="ECO:0000256" key="8">
    <source>
        <dbReference type="ARBA" id="ARBA00022824"/>
    </source>
</evidence>
<comment type="subcellular location">
    <subcellularLocation>
        <location evidence="4">Endoplasmic reticulum membrane</location>
        <topology evidence="4">Peripheral membrane protein</topology>
    </subcellularLocation>
    <subcellularLocation>
        <location evidence="3">Microsome membrane</location>
        <topology evidence="3">Peripheral membrane protein</topology>
    </subcellularLocation>
</comment>
<proteinExistence type="inferred from homology"/>
<dbReference type="PRINTS" id="PR00385">
    <property type="entry name" value="P450"/>
</dbReference>
<dbReference type="PANTHER" id="PTHR24292:SF84">
    <property type="entry name" value="CYTOCHROME P450 28A5-RELATED"/>
    <property type="match status" value="1"/>
</dbReference>
<dbReference type="InterPro" id="IPR036396">
    <property type="entry name" value="Cyt_P450_sf"/>
</dbReference>
<accession>A0A1Q3FQ38</accession>
<evidence type="ECO:0000256" key="15">
    <source>
        <dbReference type="RuleBase" id="RU000461"/>
    </source>
</evidence>
<comment type="similarity">
    <text evidence="5 15">Belongs to the cytochrome P450 family.</text>
</comment>
<name>A0A1Q3FQ38_CULTA</name>
<evidence type="ECO:0000256" key="1">
    <source>
        <dbReference type="ARBA" id="ARBA00001971"/>
    </source>
</evidence>
<keyword evidence="9" id="KW-0492">Microsome</keyword>
<evidence type="ECO:0000256" key="7">
    <source>
        <dbReference type="ARBA" id="ARBA00022723"/>
    </source>
</evidence>
<evidence type="ECO:0000256" key="11">
    <source>
        <dbReference type="ARBA" id="ARBA00023004"/>
    </source>
</evidence>
<keyword evidence="13 16" id="KW-0472">Membrane</keyword>
<keyword evidence="7 14" id="KW-0479">Metal-binding</keyword>
<dbReference type="GO" id="GO:0005506">
    <property type="term" value="F:iron ion binding"/>
    <property type="evidence" value="ECO:0007669"/>
    <property type="project" value="InterPro"/>
</dbReference>
<dbReference type="InterPro" id="IPR017972">
    <property type="entry name" value="Cyt_P450_CS"/>
</dbReference>
<organism evidence="17">
    <name type="scientific">Culex tarsalis</name>
    <name type="common">Encephalitis mosquito</name>
    <dbReference type="NCBI Taxonomy" id="7177"/>
    <lineage>
        <taxon>Eukaryota</taxon>
        <taxon>Metazoa</taxon>
        <taxon>Ecdysozoa</taxon>
        <taxon>Arthropoda</taxon>
        <taxon>Hexapoda</taxon>
        <taxon>Insecta</taxon>
        <taxon>Pterygota</taxon>
        <taxon>Neoptera</taxon>
        <taxon>Endopterygota</taxon>
        <taxon>Diptera</taxon>
        <taxon>Nematocera</taxon>
        <taxon>Culicoidea</taxon>
        <taxon>Culicidae</taxon>
        <taxon>Culicinae</taxon>
        <taxon>Culicini</taxon>
        <taxon>Culex</taxon>
        <taxon>Culex</taxon>
    </lineage>
</organism>
<keyword evidence="16" id="KW-0812">Transmembrane</keyword>
<evidence type="ECO:0000256" key="14">
    <source>
        <dbReference type="PIRSR" id="PIRSR602401-1"/>
    </source>
</evidence>
<dbReference type="PANTHER" id="PTHR24292">
    <property type="entry name" value="CYTOCHROME P450"/>
    <property type="match status" value="1"/>
</dbReference>
<evidence type="ECO:0000256" key="5">
    <source>
        <dbReference type="ARBA" id="ARBA00010617"/>
    </source>
</evidence>
<dbReference type="InterPro" id="IPR001128">
    <property type="entry name" value="Cyt_P450"/>
</dbReference>
<dbReference type="Pfam" id="PF00067">
    <property type="entry name" value="p450"/>
    <property type="match status" value="1"/>
</dbReference>
<keyword evidence="6 14" id="KW-0349">Heme</keyword>
<dbReference type="AlphaFoldDB" id="A0A1Q3FQ38"/>
<evidence type="ECO:0000256" key="12">
    <source>
        <dbReference type="ARBA" id="ARBA00023033"/>
    </source>
</evidence>
<evidence type="ECO:0000256" key="16">
    <source>
        <dbReference type="SAM" id="Phobius"/>
    </source>
</evidence>
<dbReference type="InterPro" id="IPR050476">
    <property type="entry name" value="Insect_CytP450_Detox"/>
</dbReference>
<evidence type="ECO:0000256" key="6">
    <source>
        <dbReference type="ARBA" id="ARBA00022617"/>
    </source>
</evidence>
<comment type="cofactor">
    <cofactor evidence="1 14">
        <name>heme</name>
        <dbReference type="ChEBI" id="CHEBI:30413"/>
    </cofactor>
</comment>
<evidence type="ECO:0000313" key="17">
    <source>
        <dbReference type="EMBL" id="JAV29596.1"/>
    </source>
</evidence>
<evidence type="ECO:0000256" key="3">
    <source>
        <dbReference type="ARBA" id="ARBA00004174"/>
    </source>
</evidence>
<keyword evidence="8" id="KW-0256">Endoplasmic reticulum</keyword>
<evidence type="ECO:0000256" key="9">
    <source>
        <dbReference type="ARBA" id="ARBA00022848"/>
    </source>
</evidence>
<feature type="transmembrane region" description="Helical" evidence="16">
    <location>
        <begin position="6"/>
        <end position="27"/>
    </location>
</feature>
<dbReference type="InterPro" id="IPR002401">
    <property type="entry name" value="Cyt_P450_E_grp-I"/>
</dbReference>
<dbReference type="Gene3D" id="1.10.630.10">
    <property type="entry name" value="Cytochrome P450"/>
    <property type="match status" value="1"/>
</dbReference>
<evidence type="ECO:0000256" key="10">
    <source>
        <dbReference type="ARBA" id="ARBA00023002"/>
    </source>
</evidence>
<dbReference type="EMBL" id="GFDL01005449">
    <property type="protein sequence ID" value="JAV29596.1"/>
    <property type="molecule type" value="Transcribed_RNA"/>
</dbReference>
<keyword evidence="11 14" id="KW-0408">Iron</keyword>
<dbReference type="GO" id="GO:0005789">
    <property type="term" value="C:endoplasmic reticulum membrane"/>
    <property type="evidence" value="ECO:0007669"/>
    <property type="project" value="UniProtKB-SubCell"/>
</dbReference>
<dbReference type="GO" id="GO:0016705">
    <property type="term" value="F:oxidoreductase activity, acting on paired donors, with incorporation or reduction of molecular oxygen"/>
    <property type="evidence" value="ECO:0007669"/>
    <property type="project" value="InterPro"/>
</dbReference>
<evidence type="ECO:0000256" key="2">
    <source>
        <dbReference type="ARBA" id="ARBA00003690"/>
    </source>
</evidence>